<gene>
    <name evidence="2" type="ORF">SAMN05421748_11143</name>
</gene>
<accession>A0A285IRB9</accession>
<dbReference type="AlphaFoldDB" id="A0A285IRB9"/>
<dbReference type="RefSeq" id="WP_097322425.1">
    <property type="nucleotide sequence ID" value="NZ_OBDY01000011.1"/>
</dbReference>
<proteinExistence type="predicted"/>
<protein>
    <recommendedName>
        <fullName evidence="1">SCO6045-like C-terminal domain-containing protein</fullName>
    </recommendedName>
</protein>
<keyword evidence="3" id="KW-1185">Reference proteome</keyword>
<evidence type="ECO:0000259" key="1">
    <source>
        <dbReference type="Pfam" id="PF26136"/>
    </source>
</evidence>
<dbReference type="EMBL" id="OBDY01000011">
    <property type="protein sequence ID" value="SNY50570.1"/>
    <property type="molecule type" value="Genomic_DNA"/>
</dbReference>
<evidence type="ECO:0000313" key="3">
    <source>
        <dbReference type="Proteomes" id="UP000219612"/>
    </source>
</evidence>
<dbReference type="InterPro" id="IPR058711">
    <property type="entry name" value="SCO6045-like_C"/>
</dbReference>
<dbReference type="Pfam" id="PF26136">
    <property type="entry name" value="SCO6045_C"/>
    <property type="match status" value="1"/>
</dbReference>
<organism evidence="2 3">
    <name type="scientific">Paractinoplanes atraurantiacus</name>
    <dbReference type="NCBI Taxonomy" id="1036182"/>
    <lineage>
        <taxon>Bacteria</taxon>
        <taxon>Bacillati</taxon>
        <taxon>Actinomycetota</taxon>
        <taxon>Actinomycetes</taxon>
        <taxon>Micromonosporales</taxon>
        <taxon>Micromonosporaceae</taxon>
        <taxon>Paractinoplanes</taxon>
    </lineage>
</organism>
<evidence type="ECO:0000313" key="2">
    <source>
        <dbReference type="EMBL" id="SNY50570.1"/>
    </source>
</evidence>
<feature type="domain" description="SCO6045-like C-terminal" evidence="1">
    <location>
        <begin position="18"/>
        <end position="100"/>
    </location>
</feature>
<name>A0A285IRB9_9ACTN</name>
<dbReference type="OrthoDB" id="4467560at2"/>
<reference evidence="2 3" key="1">
    <citation type="submission" date="2017-09" db="EMBL/GenBank/DDBJ databases">
        <authorList>
            <person name="Ehlers B."/>
            <person name="Leendertz F.H."/>
        </authorList>
    </citation>
    <scope>NUCLEOTIDE SEQUENCE [LARGE SCALE GENOMIC DNA]</scope>
    <source>
        <strain evidence="2 3">CGMCC 4.6857</strain>
    </source>
</reference>
<sequence length="158" mass="17082">MTTPRSPGQPGGGPGGLADRQAALVEALTAGRSVPEGFDGFRFEAARVALLRKRAGEVSRQWPMLAAGLGDRWKREFAQWAAARPTQGSLRDGWDFARDLVSRGALPTMAALELAEREASFHYDGQSPPKPRRAPALRAIAGAVVLHAGRSTWIMRRP</sequence>
<dbReference type="Proteomes" id="UP000219612">
    <property type="component" value="Unassembled WGS sequence"/>
</dbReference>